<gene>
    <name evidence="2" type="ORF">METZ01_LOCUS493924</name>
</gene>
<dbReference type="AlphaFoldDB" id="A0A383D9T7"/>
<feature type="region of interest" description="Disordered" evidence="1">
    <location>
        <begin position="76"/>
        <end position="112"/>
    </location>
</feature>
<proteinExistence type="predicted"/>
<evidence type="ECO:0000256" key="1">
    <source>
        <dbReference type="SAM" id="MobiDB-lite"/>
    </source>
</evidence>
<evidence type="ECO:0000313" key="2">
    <source>
        <dbReference type="EMBL" id="SVE41070.1"/>
    </source>
</evidence>
<name>A0A383D9T7_9ZZZZ</name>
<protein>
    <submittedName>
        <fullName evidence="2">Uncharacterized protein</fullName>
    </submittedName>
</protein>
<feature type="compositionally biased region" description="Basic and acidic residues" evidence="1">
    <location>
        <begin position="99"/>
        <end position="112"/>
    </location>
</feature>
<accession>A0A383D9T7</accession>
<sequence length="112" mass="12976">MVIRESRVQACIRPHETADRIELPNPLSPKDLGVAGEAGNRKLLTTNDLPFKKTFKKTLTLRPYRVILLEVSERKQPKVRKQVKWNTGERIHKSKKGKGSYDRKEDKPKEDN</sequence>
<dbReference type="EMBL" id="UINC01215407">
    <property type="protein sequence ID" value="SVE41070.1"/>
    <property type="molecule type" value="Genomic_DNA"/>
</dbReference>
<reference evidence="2" key="1">
    <citation type="submission" date="2018-05" db="EMBL/GenBank/DDBJ databases">
        <authorList>
            <person name="Lanie J.A."/>
            <person name="Ng W.-L."/>
            <person name="Kazmierczak K.M."/>
            <person name="Andrzejewski T.M."/>
            <person name="Davidsen T.M."/>
            <person name="Wayne K.J."/>
            <person name="Tettelin H."/>
            <person name="Glass J.I."/>
            <person name="Rusch D."/>
            <person name="Podicherti R."/>
            <person name="Tsui H.-C.T."/>
            <person name="Winkler M.E."/>
        </authorList>
    </citation>
    <scope>NUCLEOTIDE SEQUENCE</scope>
</reference>
<organism evidence="2">
    <name type="scientific">marine metagenome</name>
    <dbReference type="NCBI Taxonomy" id="408172"/>
    <lineage>
        <taxon>unclassified sequences</taxon>
        <taxon>metagenomes</taxon>
        <taxon>ecological metagenomes</taxon>
    </lineage>
</organism>